<dbReference type="GO" id="GO:0050053">
    <property type="term" value="F:levansucrase activity"/>
    <property type="evidence" value="ECO:0007669"/>
    <property type="project" value="UniProtKB-EC"/>
</dbReference>
<evidence type="ECO:0000256" key="5">
    <source>
        <dbReference type="PIRSR" id="PIRSR603469-4"/>
    </source>
</evidence>
<keyword evidence="4" id="KW-0106">Calcium</keyword>
<dbReference type="EC" id="2.4.1.10" evidence="8"/>
<evidence type="ECO:0000256" key="3">
    <source>
        <dbReference type="PIRSR" id="PIRSR603469-2"/>
    </source>
</evidence>
<gene>
    <name evidence="8" type="primary">lsdA</name>
    <name evidence="8" type="ORF">ARTSIC4J27_3689</name>
</gene>
<dbReference type="Proteomes" id="UP000035722">
    <property type="component" value="Unassembled WGS sequence"/>
</dbReference>
<dbReference type="SUPFAM" id="SSF75005">
    <property type="entry name" value="Arabinanase/levansucrase/invertase"/>
    <property type="match status" value="1"/>
</dbReference>
<dbReference type="GO" id="GO:0009758">
    <property type="term" value="P:carbohydrate utilization"/>
    <property type="evidence" value="ECO:0007669"/>
    <property type="project" value="InterPro"/>
</dbReference>
<dbReference type="InterPro" id="IPR023296">
    <property type="entry name" value="Glyco_hydro_beta-prop_sf"/>
</dbReference>
<keyword evidence="8" id="KW-0808">Transferase</keyword>
<organism evidence="8 9">
    <name type="scientific">Pseudarthrobacter siccitolerans</name>
    <dbReference type="NCBI Taxonomy" id="861266"/>
    <lineage>
        <taxon>Bacteria</taxon>
        <taxon>Bacillati</taxon>
        <taxon>Actinomycetota</taxon>
        <taxon>Actinomycetes</taxon>
        <taxon>Micrococcales</taxon>
        <taxon>Micrococcaceae</taxon>
        <taxon>Pseudarthrobacter</taxon>
    </lineage>
</organism>
<feature type="active site" description="Nucleophile" evidence="2">
    <location>
        <position position="156"/>
    </location>
</feature>
<feature type="region of interest" description="Disordered" evidence="7">
    <location>
        <begin position="1"/>
        <end position="39"/>
    </location>
</feature>
<dbReference type="EMBL" id="CAQI01000053">
    <property type="protein sequence ID" value="CCQ47696.1"/>
    <property type="molecule type" value="Genomic_DNA"/>
</dbReference>
<proteinExistence type="inferred from homology"/>
<dbReference type="AlphaFoldDB" id="A0A024H7H3"/>
<feature type="binding site" evidence="4">
    <location>
        <position position="346"/>
    </location>
    <ligand>
        <name>Ca(2+)</name>
        <dbReference type="ChEBI" id="CHEBI:29108"/>
        <label>1</label>
    </ligand>
</feature>
<keyword evidence="8" id="KW-0328">Glycosyltransferase</keyword>
<feature type="binding site" evidence="3">
    <location>
        <position position="155"/>
    </location>
    <ligand>
        <name>substrate</name>
    </ligand>
</feature>
<feature type="binding site" evidence="3">
    <location>
        <position position="233"/>
    </location>
    <ligand>
        <name>substrate</name>
    </ligand>
</feature>
<protein>
    <submittedName>
        <fullName evidence="8">Levansucrase</fullName>
        <ecNumber evidence="8">2.4.1.10</ecNumber>
    </submittedName>
</protein>
<sequence>MTPEVLLGPPEFEDLGTSPSSTNSFNSARRAKMHKHPQTPRLLRWRPAAAALAMAVAASAFLAVPSAQANEPADPPASQQLPAPTPGFALPTEHTQQAFDPASDFTSKWTRADAKQIMAQSDPSVAPGQNSMSPDVSMPEIPEDFPAMNDDVWVWDTWSLTDENANQISYKGWDVIFSLVADRHAGYGFDQRHWNARIGYFFRKTDADPAKDKWNYGGHLFLDNTSIGNTEWSGSTRLMQGNHVNVFYTATTFHDVAQRNAGGGGIAPDAAIAKALGNIHADQNGVTFDGFEHTKLLEPDGKMYQTKAQNPGFAFRDPYTFADPAHPGKTFMVFEGNTAGNRGDYQCKGEDLGYRPGDPQAENVTDVQNSGAHYQTANVGLAVADNKDLTKWSFLPPILSANCVNDQTERPQIFIQNENGKNKYYLYTISHQFTYAAGMRGPDGVYGFVGDGVRSDYQPVNNSGLALGSPTDLNLPANNPSGTISGQQNGRQFQAYSHYVQPGGLVQSFIDNVNGVRGGSLSPTVKINFKNGVTQVDRSFGQNGLGPLGYLPTNVKVGGEGLYK</sequence>
<dbReference type="Pfam" id="PF02435">
    <property type="entry name" value="Glyco_hydro_68"/>
    <property type="match status" value="1"/>
</dbReference>
<evidence type="ECO:0000313" key="8">
    <source>
        <dbReference type="EMBL" id="CCQ47696.1"/>
    </source>
</evidence>
<feature type="active site" description="Proton donor/acceptor" evidence="2">
    <location>
        <position position="409"/>
    </location>
</feature>
<feature type="compositionally biased region" description="Basic residues" evidence="7">
    <location>
        <begin position="29"/>
        <end position="38"/>
    </location>
</feature>
<accession>A0A024H7H3</accession>
<dbReference type="GO" id="GO:0046872">
    <property type="term" value="F:metal ion binding"/>
    <property type="evidence" value="ECO:0007669"/>
    <property type="project" value="UniProtKB-KW"/>
</dbReference>
<evidence type="ECO:0000256" key="1">
    <source>
        <dbReference type="ARBA" id="ARBA00006775"/>
    </source>
</evidence>
<evidence type="ECO:0000256" key="6">
    <source>
        <dbReference type="RuleBase" id="RU361220"/>
    </source>
</evidence>
<name>A0A024H7H3_9MICC</name>
<evidence type="ECO:0000256" key="4">
    <source>
        <dbReference type="PIRSR" id="PIRSR603469-3"/>
    </source>
</evidence>
<keyword evidence="4" id="KW-0479">Metal-binding</keyword>
<feature type="site" description="Transition state stabilizer" evidence="5">
    <location>
        <position position="317"/>
    </location>
</feature>
<feature type="binding site" evidence="3">
    <location>
        <begin position="407"/>
        <end position="409"/>
    </location>
    <ligand>
        <name>substrate</name>
    </ligand>
</feature>
<evidence type="ECO:0000256" key="7">
    <source>
        <dbReference type="SAM" id="MobiDB-lite"/>
    </source>
</evidence>
<feature type="compositionally biased region" description="Polar residues" evidence="7">
    <location>
        <begin position="17"/>
        <end position="27"/>
    </location>
</feature>
<reference evidence="9" key="1">
    <citation type="journal article" date="2014" name="Genome Announc.">
        <title>Genome Sequence of Arthrobacter siccitolerans 4J27, a Xeroprotectant-Producing Desiccation-Tolerant Microorganism.</title>
        <authorList>
            <person name="Manzanera M."/>
            <person name="Santa-Cruz-Calvo L."/>
            <person name="Vilchez J.I."/>
            <person name="Garcia-Fontana C."/>
            <person name="Silva-Castro G.A."/>
            <person name="Calvo C."/>
            <person name="Gonzalez-Lopez J."/>
        </authorList>
    </citation>
    <scope>NUCLEOTIDE SEQUENCE [LARGE SCALE GENOMIC DNA]</scope>
    <source>
        <strain evidence="9">4J27</strain>
    </source>
</reference>
<dbReference type="Gene3D" id="2.115.10.20">
    <property type="entry name" value="Glycosyl hydrolase domain, family 43"/>
    <property type="match status" value="1"/>
</dbReference>
<comment type="similarity">
    <text evidence="1 6">Belongs to the glycosyl hydrolase 68 family.</text>
</comment>
<dbReference type="CDD" id="cd08997">
    <property type="entry name" value="GH68"/>
    <property type="match status" value="1"/>
</dbReference>
<comment type="cofactor">
    <cofactor evidence="4">
        <name>Ca(2+)</name>
        <dbReference type="ChEBI" id="CHEBI:29108"/>
    </cofactor>
</comment>
<feature type="binding site" evidence="4">
    <location>
        <position position="317"/>
    </location>
    <ligand>
        <name>Ca(2+)</name>
        <dbReference type="ChEBI" id="CHEBI:29108"/>
        <label>1</label>
    </ligand>
</feature>
<evidence type="ECO:0000313" key="9">
    <source>
        <dbReference type="Proteomes" id="UP000035722"/>
    </source>
</evidence>
<evidence type="ECO:0000256" key="2">
    <source>
        <dbReference type="PIRSR" id="PIRSR603469-1"/>
    </source>
</evidence>
<feature type="region of interest" description="Disordered" evidence="7">
    <location>
        <begin position="67"/>
        <end position="87"/>
    </location>
</feature>
<comment type="caution">
    <text evidence="8">The sequence shown here is derived from an EMBL/GenBank/DDBJ whole genome shotgun (WGS) entry which is preliminary data.</text>
</comment>
<keyword evidence="9" id="KW-1185">Reference proteome</keyword>
<dbReference type="InterPro" id="IPR003469">
    <property type="entry name" value="Glyco_hydro_68"/>
</dbReference>
<dbReference type="STRING" id="861266.ARTSIC4J27_3689"/>
<feature type="binding site" evidence="4">
    <location>
        <position position="406"/>
    </location>
    <ligand>
        <name>Ca(2+)</name>
        <dbReference type="ChEBI" id="CHEBI:29108"/>
        <label>1</label>
    </ligand>
</feature>